<protein>
    <submittedName>
        <fullName evidence="2">Uncharacterized protein</fullName>
    </submittedName>
</protein>
<dbReference type="RefSeq" id="WP_148884595.1">
    <property type="nucleotide sequence ID" value="NZ_CP042817.1"/>
</dbReference>
<proteinExistence type="predicted"/>
<keyword evidence="1" id="KW-0472">Membrane</keyword>
<evidence type="ECO:0000313" key="3">
    <source>
        <dbReference type="Proteomes" id="UP000323594"/>
    </source>
</evidence>
<dbReference type="AlphaFoldDB" id="A0AAE6M964"/>
<dbReference type="Proteomes" id="UP000323594">
    <property type="component" value="Chromosome"/>
</dbReference>
<dbReference type="EMBL" id="CP042817">
    <property type="protein sequence ID" value="QEJ98717.1"/>
    <property type="molecule type" value="Genomic_DNA"/>
</dbReference>
<name>A0AAE6M964_TREPH</name>
<feature type="transmembrane region" description="Helical" evidence="1">
    <location>
        <begin position="68"/>
        <end position="86"/>
    </location>
</feature>
<reference evidence="2 3" key="1">
    <citation type="submission" date="2019-08" db="EMBL/GenBank/DDBJ databases">
        <authorList>
            <person name="Kuhnert P."/>
        </authorList>
    </citation>
    <scope>NUCLEOTIDE SEQUENCE [LARGE SCALE GENOMIC DNA]</scope>
    <source>
        <strain evidence="2 3">B36.5</strain>
    </source>
</reference>
<evidence type="ECO:0000256" key="1">
    <source>
        <dbReference type="SAM" id="Phobius"/>
    </source>
</evidence>
<gene>
    <name evidence="2" type="ORF">FUT82_12380</name>
</gene>
<evidence type="ECO:0000313" key="2">
    <source>
        <dbReference type="EMBL" id="QEJ98717.1"/>
    </source>
</evidence>
<keyword evidence="1" id="KW-1133">Transmembrane helix</keyword>
<keyword evidence="1" id="KW-0812">Transmembrane</keyword>
<sequence length="111" mass="13189">MVVNVFYFCIARKAFFTKRQRTCPIFSAQINSLIPPPPPPPPHTHTIKVYRYNFDLTYILQKSEKSAFLNWCSFFAVFILVLKLKVVFVKRRLWAFCVLKTQEYFYRGALL</sequence>
<organism evidence="2 3">
    <name type="scientific">Treponema phagedenis</name>
    <dbReference type="NCBI Taxonomy" id="162"/>
    <lineage>
        <taxon>Bacteria</taxon>
        <taxon>Pseudomonadati</taxon>
        <taxon>Spirochaetota</taxon>
        <taxon>Spirochaetia</taxon>
        <taxon>Spirochaetales</taxon>
        <taxon>Treponemataceae</taxon>
        <taxon>Treponema</taxon>
    </lineage>
</organism>
<accession>A0AAE6M964</accession>